<evidence type="ECO:0000313" key="3">
    <source>
        <dbReference type="Proteomes" id="UP000021369"/>
    </source>
</evidence>
<evidence type="ECO:0000313" key="1">
    <source>
        <dbReference type="EMBL" id="EXM38386.1"/>
    </source>
</evidence>
<proteinExistence type="predicted"/>
<dbReference type="Pfam" id="PF25753">
    <property type="entry name" value="SF0329"/>
    <property type="match status" value="1"/>
</dbReference>
<dbReference type="RefSeq" id="WP_037288119.1">
    <property type="nucleotide sequence ID" value="NZ_JEOB01000003.1"/>
</dbReference>
<reference evidence="2 3" key="1">
    <citation type="submission" date="2013-06" db="EMBL/GenBank/DDBJ databases">
        <title>Rumen cellulosomics: divergent fiber-degrading strategies revealed by comparative genome-wide analysis of six Ruminococcal strains.</title>
        <authorList>
            <person name="Dassa B."/>
            <person name="Borovok I."/>
            <person name="Lamed R."/>
            <person name="Flint H."/>
            <person name="Yeoman C.J."/>
            <person name="White B."/>
            <person name="Bayer E.A."/>
        </authorList>
    </citation>
    <scope>NUCLEOTIDE SEQUENCE [LARGE SCALE GENOMIC DNA]</scope>
    <source>
        <strain evidence="2 3">SY3</strain>
    </source>
</reference>
<dbReference type="PATRIC" id="fig|1341156.4.peg.2141"/>
<gene>
    <name evidence="2" type="ORF">RASY3_10985</name>
    <name evidence="1" type="ORF">RASY3_19675</name>
</gene>
<dbReference type="AlphaFoldDB" id="A0A011V080"/>
<dbReference type="InterPro" id="IPR057955">
    <property type="entry name" value="SF0329-like"/>
</dbReference>
<dbReference type="Proteomes" id="UP000021369">
    <property type="component" value="Unassembled WGS sequence"/>
</dbReference>
<evidence type="ECO:0000313" key="2">
    <source>
        <dbReference type="EMBL" id="EXM38857.1"/>
    </source>
</evidence>
<accession>A0A011V080</accession>
<dbReference type="EMBL" id="JEOB01000004">
    <property type="protein sequence ID" value="EXM38386.1"/>
    <property type="molecule type" value="Genomic_DNA"/>
</dbReference>
<name>A0A011V080_RUMAL</name>
<dbReference type="OrthoDB" id="9815878at2"/>
<sequence length="163" mass="18936">MPFTKIKKRLETEFLAPSLQGRVTYFATSYSKYPDHEGRAAIRVDGVEVFKSDYFELMMLHSQKYHEQEESGAGLHRSWMQAFDEAEKAGGFDHHAFYRAFDMFASQPIEESLKSEYPLVRIFAILDRRTGKRRLSAMAEEMESAPPFIQIFYKLRCEAEGLS</sequence>
<keyword evidence="3" id="KW-1185">Reference proteome</keyword>
<comment type="caution">
    <text evidence="2">The sequence shown here is derived from an EMBL/GenBank/DDBJ whole genome shotgun (WGS) entry which is preliminary data.</text>
</comment>
<dbReference type="EMBL" id="JEOB01000003">
    <property type="protein sequence ID" value="EXM38857.1"/>
    <property type="molecule type" value="Genomic_DNA"/>
</dbReference>
<organism evidence="2 3">
    <name type="scientific">Ruminococcus albus SY3</name>
    <dbReference type="NCBI Taxonomy" id="1341156"/>
    <lineage>
        <taxon>Bacteria</taxon>
        <taxon>Bacillati</taxon>
        <taxon>Bacillota</taxon>
        <taxon>Clostridia</taxon>
        <taxon>Eubacteriales</taxon>
        <taxon>Oscillospiraceae</taxon>
        <taxon>Ruminococcus</taxon>
    </lineage>
</organism>
<protein>
    <submittedName>
        <fullName evidence="2">Uncharacterized protein</fullName>
    </submittedName>
</protein>